<keyword evidence="2" id="KW-1185">Reference proteome</keyword>
<dbReference type="RefSeq" id="XP_004261999.1">
    <property type="nucleotide sequence ID" value="XM_004261951.1"/>
</dbReference>
<accession>A0A0A1UFF6</accession>
<dbReference type="Proteomes" id="UP000014680">
    <property type="component" value="Unassembled WGS sequence"/>
</dbReference>
<name>A0A0A1UFF6_ENTIV</name>
<gene>
    <name evidence="1" type="ORF">EIN_430240</name>
</gene>
<proteinExistence type="predicted"/>
<sequence>MIEITFPNKEIDDNTHPKKPYEYCLTAVCKYENAKASANALENATVVWRDTIVVLNKKSVLSGESSGLNITNSVVIYILIVSTFLERSEAITNITATNRFDIIVKYEFVFY</sequence>
<dbReference type="VEuPathDB" id="AmoebaDB:EIN_430240"/>
<dbReference type="AlphaFoldDB" id="A0A0A1UFF6"/>
<evidence type="ECO:0000313" key="1">
    <source>
        <dbReference type="EMBL" id="ELP95228.1"/>
    </source>
</evidence>
<evidence type="ECO:0000313" key="2">
    <source>
        <dbReference type="Proteomes" id="UP000014680"/>
    </source>
</evidence>
<dbReference type="GeneID" id="14894228"/>
<organism evidence="1 2">
    <name type="scientific">Entamoeba invadens IP1</name>
    <dbReference type="NCBI Taxonomy" id="370355"/>
    <lineage>
        <taxon>Eukaryota</taxon>
        <taxon>Amoebozoa</taxon>
        <taxon>Evosea</taxon>
        <taxon>Archamoebae</taxon>
        <taxon>Mastigamoebida</taxon>
        <taxon>Entamoebidae</taxon>
        <taxon>Entamoeba</taxon>
    </lineage>
</organism>
<protein>
    <submittedName>
        <fullName evidence="1">Uncharacterized protein</fullName>
    </submittedName>
</protein>
<reference evidence="1 2" key="1">
    <citation type="submission" date="2012-10" db="EMBL/GenBank/DDBJ databases">
        <authorList>
            <person name="Zafar N."/>
            <person name="Inman J."/>
            <person name="Hall N."/>
            <person name="Lorenzi H."/>
            <person name="Caler E."/>
        </authorList>
    </citation>
    <scope>NUCLEOTIDE SEQUENCE [LARGE SCALE GENOMIC DNA]</scope>
    <source>
        <strain evidence="1 2">IP1</strain>
    </source>
</reference>
<dbReference type="KEGG" id="eiv:EIN_430240"/>
<dbReference type="EMBL" id="KB206168">
    <property type="protein sequence ID" value="ELP95228.1"/>
    <property type="molecule type" value="Genomic_DNA"/>
</dbReference>